<protein>
    <submittedName>
        <fullName evidence="2">Putative PD-(D/E)XK nuclease superfamily protein</fullName>
    </submittedName>
</protein>
<feature type="domain" description="PD-(D/E)XK endonuclease-like" evidence="1">
    <location>
        <begin position="71"/>
        <end position="184"/>
    </location>
</feature>
<dbReference type="InterPro" id="IPR038726">
    <property type="entry name" value="PDDEXK_AddAB-type"/>
</dbReference>
<sequence length="222" mass="25623">MADTKAHQRYRLKPTPKFPKGEIVPGVTTIIDSQLGWNKRVLMAWTRREALAGQDPEKLKEEAGDSGTCTHRLVEAHIKRVEADLKDFTANQINKAETGFLAFLDWEKENKLEYVGLEFQVVSESLRYGGTIDILARKNSSLWQVDLKTSKGIWPEMKVQVAAYNYAYEEQEGKHIDECHLLQLNKEDGSFQHHKLSREQIDDGLEVFLACRKLYDIQKRFK</sequence>
<evidence type="ECO:0000259" key="1">
    <source>
        <dbReference type="Pfam" id="PF12705"/>
    </source>
</evidence>
<dbReference type="AlphaFoldDB" id="A0A6M3LCG6"/>
<dbReference type="Gene3D" id="3.90.320.10">
    <property type="match status" value="1"/>
</dbReference>
<evidence type="ECO:0000313" key="2">
    <source>
        <dbReference type="EMBL" id="QJA92887.1"/>
    </source>
</evidence>
<dbReference type="EMBL" id="MT143104">
    <property type="protein sequence ID" value="QJA92887.1"/>
    <property type="molecule type" value="Genomic_DNA"/>
</dbReference>
<dbReference type="Pfam" id="PF12705">
    <property type="entry name" value="PDDEXK_1"/>
    <property type="match status" value="1"/>
</dbReference>
<name>A0A6M3LCG6_9ZZZZ</name>
<proteinExistence type="predicted"/>
<reference evidence="2" key="1">
    <citation type="submission" date="2020-03" db="EMBL/GenBank/DDBJ databases">
        <title>The deep terrestrial virosphere.</title>
        <authorList>
            <person name="Holmfeldt K."/>
            <person name="Nilsson E."/>
            <person name="Simone D."/>
            <person name="Lopez-Fernandez M."/>
            <person name="Wu X."/>
            <person name="de Brujin I."/>
            <person name="Lundin D."/>
            <person name="Andersson A."/>
            <person name="Bertilsson S."/>
            <person name="Dopson M."/>
        </authorList>
    </citation>
    <scope>NUCLEOTIDE SEQUENCE</scope>
    <source>
        <strain evidence="2">MM415B04433</strain>
    </source>
</reference>
<organism evidence="2">
    <name type="scientific">viral metagenome</name>
    <dbReference type="NCBI Taxonomy" id="1070528"/>
    <lineage>
        <taxon>unclassified sequences</taxon>
        <taxon>metagenomes</taxon>
        <taxon>organismal metagenomes</taxon>
    </lineage>
</organism>
<accession>A0A6M3LCG6</accession>
<gene>
    <name evidence="2" type="ORF">MM415B04433_0007</name>
</gene>
<dbReference type="InterPro" id="IPR011604">
    <property type="entry name" value="PDDEXK-like_dom_sf"/>
</dbReference>